<evidence type="ECO:0000313" key="1">
    <source>
        <dbReference type="EMBL" id="KAL0132209.1"/>
    </source>
</evidence>
<accession>A0AAW2GY78</accession>
<evidence type="ECO:0008006" key="3">
    <source>
        <dbReference type="Google" id="ProtNLM"/>
    </source>
</evidence>
<dbReference type="AlphaFoldDB" id="A0AAW2GY78"/>
<dbReference type="Proteomes" id="UP001430953">
    <property type="component" value="Unassembled WGS sequence"/>
</dbReference>
<gene>
    <name evidence="1" type="ORF">PUN28_000177</name>
</gene>
<reference evidence="1 2" key="1">
    <citation type="submission" date="2023-03" db="EMBL/GenBank/DDBJ databases">
        <title>High recombination rates correlate with genetic variation in Cardiocondyla obscurior ants.</title>
        <authorList>
            <person name="Errbii M."/>
        </authorList>
    </citation>
    <scope>NUCLEOTIDE SEQUENCE [LARGE SCALE GENOMIC DNA]</scope>
    <source>
        <strain evidence="1">Alpha-2009</strain>
        <tissue evidence="1">Whole body</tissue>
    </source>
</reference>
<name>A0AAW2GY78_9HYME</name>
<evidence type="ECO:0000313" key="2">
    <source>
        <dbReference type="Proteomes" id="UP001430953"/>
    </source>
</evidence>
<proteinExistence type="predicted"/>
<keyword evidence="2" id="KW-1185">Reference proteome</keyword>
<comment type="caution">
    <text evidence="1">The sequence shown here is derived from an EMBL/GenBank/DDBJ whole genome shotgun (WGS) entry which is preliminary data.</text>
</comment>
<sequence>MYRDRCWLTFSCVAVRWRHVTNFFETIATDHSLCLVNTRLSVINKFQRICRTVFAIFLEINSIDILLYKIM</sequence>
<dbReference type="EMBL" id="JADYXP020000001">
    <property type="protein sequence ID" value="KAL0132209.1"/>
    <property type="molecule type" value="Genomic_DNA"/>
</dbReference>
<protein>
    <recommendedName>
        <fullName evidence="3">Secreted protein</fullName>
    </recommendedName>
</protein>
<organism evidence="1 2">
    <name type="scientific">Cardiocondyla obscurior</name>
    <dbReference type="NCBI Taxonomy" id="286306"/>
    <lineage>
        <taxon>Eukaryota</taxon>
        <taxon>Metazoa</taxon>
        <taxon>Ecdysozoa</taxon>
        <taxon>Arthropoda</taxon>
        <taxon>Hexapoda</taxon>
        <taxon>Insecta</taxon>
        <taxon>Pterygota</taxon>
        <taxon>Neoptera</taxon>
        <taxon>Endopterygota</taxon>
        <taxon>Hymenoptera</taxon>
        <taxon>Apocrita</taxon>
        <taxon>Aculeata</taxon>
        <taxon>Formicoidea</taxon>
        <taxon>Formicidae</taxon>
        <taxon>Myrmicinae</taxon>
        <taxon>Cardiocondyla</taxon>
    </lineage>
</organism>